<dbReference type="GO" id="GO:0005737">
    <property type="term" value="C:cytoplasm"/>
    <property type="evidence" value="ECO:0007669"/>
    <property type="project" value="TreeGrafter"/>
</dbReference>
<dbReference type="SUPFAM" id="SSF53098">
    <property type="entry name" value="Ribonuclease H-like"/>
    <property type="match status" value="1"/>
</dbReference>
<name>A0AAV5E8N6_ELECO</name>
<evidence type="ECO:0000313" key="4">
    <source>
        <dbReference type="Proteomes" id="UP001054889"/>
    </source>
</evidence>
<keyword evidence="1" id="KW-0540">Nuclease</keyword>
<keyword evidence="4" id="KW-1185">Reference proteome</keyword>
<dbReference type="Gene3D" id="3.30.420.10">
    <property type="entry name" value="Ribonuclease H-like superfamily/Ribonuclease H"/>
    <property type="match status" value="1"/>
</dbReference>
<organism evidence="3 4">
    <name type="scientific">Eleusine coracana subsp. coracana</name>
    <dbReference type="NCBI Taxonomy" id="191504"/>
    <lineage>
        <taxon>Eukaryota</taxon>
        <taxon>Viridiplantae</taxon>
        <taxon>Streptophyta</taxon>
        <taxon>Embryophyta</taxon>
        <taxon>Tracheophyta</taxon>
        <taxon>Spermatophyta</taxon>
        <taxon>Magnoliopsida</taxon>
        <taxon>Liliopsida</taxon>
        <taxon>Poales</taxon>
        <taxon>Poaceae</taxon>
        <taxon>PACMAD clade</taxon>
        <taxon>Chloridoideae</taxon>
        <taxon>Cynodonteae</taxon>
        <taxon>Eleusininae</taxon>
        <taxon>Eleusine</taxon>
    </lineage>
</organism>
<dbReference type="InterPro" id="IPR036397">
    <property type="entry name" value="RNaseH_sf"/>
</dbReference>
<dbReference type="Proteomes" id="UP001054889">
    <property type="component" value="Unassembled WGS sequence"/>
</dbReference>
<dbReference type="GO" id="GO:0005634">
    <property type="term" value="C:nucleus"/>
    <property type="evidence" value="ECO:0007669"/>
    <property type="project" value="TreeGrafter"/>
</dbReference>
<gene>
    <name evidence="3" type="primary">gb05786</name>
    <name evidence="3" type="ORF">PR202_gb05786</name>
</gene>
<sequence length="321" mass="35938">MKGPVEVTLTKATPPRRGWWRDEDYIDDGEVGVLRIGRNLAVLETTFSESDDVTKRWLAEASAESRGRRLRAPLVAGLVALRGHDHATKDYYWSWHGDFKPHDPSNPIRAIALCLGGSRVLVYSPDAQGRPDCDAGGRLKFSDNNMNYLRAFLDDKRITVACFGAREAAKKLAKEWGLHVASPTELTDLFVRAYGKKAGLNEPKPKRKLPEKYWMGKAALARERAKAERDGYDSDDYDKDGTDPWNRAKKMVRGLSLERMARVAVGPEMRLARCPAKVAEAHWGGYSDVGEEQWAYATRDAFLCFEIAARCIQKLGIPTGP</sequence>
<dbReference type="EMBL" id="BQKI01000073">
    <property type="protein sequence ID" value="GJN18610.1"/>
    <property type="molecule type" value="Genomic_DNA"/>
</dbReference>
<comment type="caution">
    <text evidence="3">The sequence shown here is derived from an EMBL/GenBank/DDBJ whole genome shotgun (WGS) entry which is preliminary data.</text>
</comment>
<dbReference type="InterPro" id="IPR051132">
    <property type="entry name" value="3-5_Exonuclease_domain"/>
</dbReference>
<dbReference type="PANTHER" id="PTHR13620">
    <property type="entry name" value="3-5 EXONUCLEASE"/>
    <property type="match status" value="1"/>
</dbReference>
<dbReference type="AlphaFoldDB" id="A0AAV5E8N6"/>
<evidence type="ECO:0000256" key="2">
    <source>
        <dbReference type="ARBA" id="ARBA00022801"/>
    </source>
</evidence>
<evidence type="ECO:0000256" key="1">
    <source>
        <dbReference type="ARBA" id="ARBA00022722"/>
    </source>
</evidence>
<proteinExistence type="predicted"/>
<protein>
    <submittedName>
        <fullName evidence="3">Uncharacterized protein</fullName>
    </submittedName>
</protein>
<dbReference type="PANTHER" id="PTHR13620:SF54">
    <property type="entry name" value="OS01G0566000 PROTEIN"/>
    <property type="match status" value="1"/>
</dbReference>
<reference evidence="3" key="1">
    <citation type="journal article" date="2018" name="DNA Res.">
        <title>Multiple hybrid de novo genome assembly of finger millet, an orphan allotetraploid crop.</title>
        <authorList>
            <person name="Hatakeyama M."/>
            <person name="Aluri S."/>
            <person name="Balachadran M.T."/>
            <person name="Sivarajan S.R."/>
            <person name="Patrignani A."/>
            <person name="Gruter S."/>
            <person name="Poveda L."/>
            <person name="Shimizu-Inatsugi R."/>
            <person name="Baeten J."/>
            <person name="Francoijs K.J."/>
            <person name="Nataraja K.N."/>
            <person name="Reddy Y.A.N."/>
            <person name="Phadnis S."/>
            <person name="Ravikumar R.L."/>
            <person name="Schlapbach R."/>
            <person name="Sreeman S.M."/>
            <person name="Shimizu K.K."/>
        </authorList>
    </citation>
    <scope>NUCLEOTIDE SEQUENCE</scope>
</reference>
<keyword evidence="2" id="KW-0378">Hydrolase</keyword>
<evidence type="ECO:0000313" key="3">
    <source>
        <dbReference type="EMBL" id="GJN18610.1"/>
    </source>
</evidence>
<dbReference type="InterPro" id="IPR012337">
    <property type="entry name" value="RNaseH-like_sf"/>
</dbReference>
<reference evidence="3" key="2">
    <citation type="submission" date="2021-12" db="EMBL/GenBank/DDBJ databases">
        <title>Resequencing data analysis of finger millet.</title>
        <authorList>
            <person name="Hatakeyama M."/>
            <person name="Aluri S."/>
            <person name="Balachadran M.T."/>
            <person name="Sivarajan S.R."/>
            <person name="Poveda L."/>
            <person name="Shimizu-Inatsugi R."/>
            <person name="Schlapbach R."/>
            <person name="Sreeman S.M."/>
            <person name="Shimizu K.K."/>
        </authorList>
    </citation>
    <scope>NUCLEOTIDE SEQUENCE</scope>
</reference>
<dbReference type="GO" id="GO:0008408">
    <property type="term" value="F:3'-5' exonuclease activity"/>
    <property type="evidence" value="ECO:0007669"/>
    <property type="project" value="TreeGrafter"/>
</dbReference>
<accession>A0AAV5E8N6</accession>
<dbReference type="GO" id="GO:0003676">
    <property type="term" value="F:nucleic acid binding"/>
    <property type="evidence" value="ECO:0007669"/>
    <property type="project" value="InterPro"/>
</dbReference>